<protein>
    <submittedName>
        <fullName evidence="2">(apollo) hypothetical protein</fullName>
    </submittedName>
</protein>
<reference evidence="2" key="1">
    <citation type="submission" date="2021-04" db="EMBL/GenBank/DDBJ databases">
        <authorList>
            <person name="Tunstrom K."/>
        </authorList>
    </citation>
    <scope>NUCLEOTIDE SEQUENCE</scope>
</reference>
<organism evidence="2 3">
    <name type="scientific">Parnassius apollo</name>
    <name type="common">Apollo butterfly</name>
    <name type="synonym">Papilio apollo</name>
    <dbReference type="NCBI Taxonomy" id="110799"/>
    <lineage>
        <taxon>Eukaryota</taxon>
        <taxon>Metazoa</taxon>
        <taxon>Ecdysozoa</taxon>
        <taxon>Arthropoda</taxon>
        <taxon>Hexapoda</taxon>
        <taxon>Insecta</taxon>
        <taxon>Pterygota</taxon>
        <taxon>Neoptera</taxon>
        <taxon>Endopterygota</taxon>
        <taxon>Lepidoptera</taxon>
        <taxon>Glossata</taxon>
        <taxon>Ditrysia</taxon>
        <taxon>Papilionoidea</taxon>
        <taxon>Papilionidae</taxon>
        <taxon>Parnassiinae</taxon>
        <taxon>Parnassini</taxon>
        <taxon>Parnassius</taxon>
        <taxon>Parnassius</taxon>
    </lineage>
</organism>
<name>A0A8S3X8J3_PARAO</name>
<feature type="compositionally biased region" description="Basic residues" evidence="1">
    <location>
        <begin position="83"/>
        <end position="96"/>
    </location>
</feature>
<accession>A0A8S3X8J3</accession>
<evidence type="ECO:0000313" key="3">
    <source>
        <dbReference type="Proteomes" id="UP000691718"/>
    </source>
</evidence>
<gene>
    <name evidence="2" type="ORF">PAPOLLO_LOCUS15248</name>
</gene>
<evidence type="ECO:0000313" key="2">
    <source>
        <dbReference type="EMBL" id="CAG5009572.1"/>
    </source>
</evidence>
<keyword evidence="3" id="KW-1185">Reference proteome</keyword>
<sequence>MFLTISYIIIIKSDGGDRLIKDLYGWTSEAAGVSQRSVQRVVCEVRNQVIAAVKASTSQQSPSGEGDPPASKTLVPQVTFRTPGKKRPRLAKKSSN</sequence>
<feature type="region of interest" description="Disordered" evidence="1">
    <location>
        <begin position="55"/>
        <end position="96"/>
    </location>
</feature>
<evidence type="ECO:0000256" key="1">
    <source>
        <dbReference type="SAM" id="MobiDB-lite"/>
    </source>
</evidence>
<comment type="caution">
    <text evidence="2">The sequence shown here is derived from an EMBL/GenBank/DDBJ whole genome shotgun (WGS) entry which is preliminary data.</text>
</comment>
<proteinExistence type="predicted"/>
<dbReference type="EMBL" id="CAJQZP010001030">
    <property type="protein sequence ID" value="CAG5009572.1"/>
    <property type="molecule type" value="Genomic_DNA"/>
</dbReference>
<dbReference type="Proteomes" id="UP000691718">
    <property type="component" value="Unassembled WGS sequence"/>
</dbReference>
<dbReference type="OrthoDB" id="2266637at2759"/>
<dbReference type="AlphaFoldDB" id="A0A8S3X8J3"/>